<sequence>MGFCLNQECQNATQYCYKCLNTTHSEHFNNCIRFTEINQILNESMQVYNQLMKQFKEISKQLDNLFEQTFKKNGSGNQSIRKYGPISIKQRLFNIQVINSYTQELLLQGKRKLQIKTNNIVEEHSQYTKEYCIRLNSLNVHKVL</sequence>
<name>A0A8S1VP71_PAROT</name>
<organism evidence="1 2">
    <name type="scientific">Paramecium octaurelia</name>
    <dbReference type="NCBI Taxonomy" id="43137"/>
    <lineage>
        <taxon>Eukaryota</taxon>
        <taxon>Sar</taxon>
        <taxon>Alveolata</taxon>
        <taxon>Ciliophora</taxon>
        <taxon>Intramacronucleata</taxon>
        <taxon>Oligohymenophorea</taxon>
        <taxon>Peniculida</taxon>
        <taxon>Parameciidae</taxon>
        <taxon>Paramecium</taxon>
    </lineage>
</organism>
<reference evidence="1" key="1">
    <citation type="submission" date="2021-01" db="EMBL/GenBank/DDBJ databases">
        <authorList>
            <consortium name="Genoscope - CEA"/>
            <person name="William W."/>
        </authorList>
    </citation>
    <scope>NUCLEOTIDE SEQUENCE</scope>
</reference>
<gene>
    <name evidence="1" type="ORF">POCTA_138.1.T0730217</name>
</gene>
<evidence type="ECO:0000313" key="1">
    <source>
        <dbReference type="EMBL" id="CAD8179788.1"/>
    </source>
</evidence>
<accession>A0A8S1VP71</accession>
<dbReference type="EMBL" id="CAJJDP010000072">
    <property type="protein sequence ID" value="CAD8179788.1"/>
    <property type="molecule type" value="Genomic_DNA"/>
</dbReference>
<dbReference type="Proteomes" id="UP000683925">
    <property type="component" value="Unassembled WGS sequence"/>
</dbReference>
<dbReference type="AlphaFoldDB" id="A0A8S1VP71"/>
<proteinExistence type="predicted"/>
<keyword evidence="2" id="KW-1185">Reference proteome</keyword>
<dbReference type="OrthoDB" id="319908at2759"/>
<protein>
    <submittedName>
        <fullName evidence="1">Uncharacterized protein</fullName>
    </submittedName>
</protein>
<comment type="caution">
    <text evidence="1">The sequence shown here is derived from an EMBL/GenBank/DDBJ whole genome shotgun (WGS) entry which is preliminary data.</text>
</comment>
<evidence type="ECO:0000313" key="2">
    <source>
        <dbReference type="Proteomes" id="UP000683925"/>
    </source>
</evidence>